<dbReference type="GO" id="GO:0016020">
    <property type="term" value="C:membrane"/>
    <property type="evidence" value="ECO:0007669"/>
    <property type="project" value="TreeGrafter"/>
</dbReference>
<evidence type="ECO:0000313" key="3">
    <source>
        <dbReference type="Proteomes" id="UP000283530"/>
    </source>
</evidence>
<dbReference type="PANTHER" id="PTHR11895:SF156">
    <property type="entry name" value="FATTY ACID AMIDE HYDROLASE"/>
    <property type="match status" value="1"/>
</dbReference>
<name>A0A443NWN9_9MAGN</name>
<dbReference type="Proteomes" id="UP000283530">
    <property type="component" value="Unassembled WGS sequence"/>
</dbReference>
<dbReference type="EMBL" id="QPKB01000004">
    <property type="protein sequence ID" value="RWR82892.1"/>
    <property type="molecule type" value="Genomic_DNA"/>
</dbReference>
<dbReference type="GO" id="GO:0070291">
    <property type="term" value="P:N-acylethanolamine metabolic process"/>
    <property type="evidence" value="ECO:0007669"/>
    <property type="project" value="TreeGrafter"/>
</dbReference>
<dbReference type="PANTHER" id="PTHR11895">
    <property type="entry name" value="TRANSAMIDASE"/>
    <property type="match status" value="1"/>
</dbReference>
<comment type="caution">
    <text evidence="2">The sequence shown here is derived from an EMBL/GenBank/DDBJ whole genome shotgun (WGS) entry which is preliminary data.</text>
</comment>
<organism evidence="2 3">
    <name type="scientific">Cinnamomum micranthum f. kanehirae</name>
    <dbReference type="NCBI Taxonomy" id="337451"/>
    <lineage>
        <taxon>Eukaryota</taxon>
        <taxon>Viridiplantae</taxon>
        <taxon>Streptophyta</taxon>
        <taxon>Embryophyta</taxon>
        <taxon>Tracheophyta</taxon>
        <taxon>Spermatophyta</taxon>
        <taxon>Magnoliopsida</taxon>
        <taxon>Magnoliidae</taxon>
        <taxon>Laurales</taxon>
        <taxon>Lauraceae</taxon>
        <taxon>Cinnamomum</taxon>
    </lineage>
</organism>
<accession>A0A443NWN9</accession>
<evidence type="ECO:0000259" key="1">
    <source>
        <dbReference type="Pfam" id="PF01425"/>
    </source>
</evidence>
<dbReference type="AlphaFoldDB" id="A0A443NWN9"/>
<dbReference type="OrthoDB" id="421993at2759"/>
<dbReference type="InterPro" id="IPR036928">
    <property type="entry name" value="AS_sf"/>
</dbReference>
<dbReference type="STRING" id="337451.A0A443NWN9"/>
<protein>
    <recommendedName>
        <fullName evidence="1">Amidase domain-containing protein</fullName>
    </recommendedName>
</protein>
<gene>
    <name evidence="2" type="ORF">CKAN_01162900</name>
</gene>
<feature type="domain" description="Amidase" evidence="1">
    <location>
        <begin position="169"/>
        <end position="580"/>
    </location>
</feature>
<dbReference type="GO" id="GO:0047412">
    <property type="term" value="F:N-(long-chain-acyl)ethanolamine deacylase activity"/>
    <property type="evidence" value="ECO:0007669"/>
    <property type="project" value="TreeGrafter"/>
</dbReference>
<evidence type="ECO:0000313" key="2">
    <source>
        <dbReference type="EMBL" id="RWR82892.1"/>
    </source>
</evidence>
<reference evidence="2 3" key="1">
    <citation type="journal article" date="2019" name="Nat. Plants">
        <title>Stout camphor tree genome fills gaps in understanding of flowering plant genome evolution.</title>
        <authorList>
            <person name="Chaw S.M."/>
            <person name="Liu Y.C."/>
            <person name="Wu Y.W."/>
            <person name="Wang H.Y."/>
            <person name="Lin C.I."/>
            <person name="Wu C.S."/>
            <person name="Ke H.M."/>
            <person name="Chang L.Y."/>
            <person name="Hsu C.Y."/>
            <person name="Yang H.T."/>
            <person name="Sudianto E."/>
            <person name="Hsu M.H."/>
            <person name="Wu K.P."/>
            <person name="Wang L.N."/>
            <person name="Leebens-Mack J.H."/>
            <person name="Tsai I.J."/>
        </authorList>
    </citation>
    <scope>NUCLEOTIDE SEQUENCE [LARGE SCALE GENOMIC DNA]</scope>
    <source>
        <strain evidence="3">cv. Chaw 1501</strain>
        <tissue evidence="2">Young leaves</tissue>
    </source>
</reference>
<dbReference type="Gene3D" id="3.90.1300.10">
    <property type="entry name" value="Amidase signature (AS) domain"/>
    <property type="match status" value="1"/>
</dbReference>
<sequence length="610" mass="66747">MGKKLVMLPAKDVDLSTVEYHRESIKAPKLTGFTLKLFVWLIELPIIGSWLLSHLKEKNKFTQMLQNTVIPETPMFRPEFPPQEPEPGVIVMDEDSAPVVRAESALECLPPYDPNRHSGNGSPGSFLYWTIRDYAHAYRSRRVTPSVVAEHVISYVEESKNKKVSNPLLISFIAEDVRKQAMASTRRFEEGRPLSVLDGIFMAIKDDIDCFPHPTRGATTWFHEVRSVNEDAVCVSRLRSCGVIFVGKANLHELGLGATGNNPNYGTVRNPHSIERYTGGSSSGPGAIVSSGLCPAALGTDGGGSNRIASSLCGVVGMKTTYGRTDMSGSLYDCGTVEVIAPIASTVEDAMLVYAAMSGSSLEDRICMRPLPPSLPCLSSSDSSNVVGSLRFGKYTEWFNDVYSTDISDKCGDVLHLLSKTYGCQIAEIVLPELQEMRNAHLVSMGSEQMSCLNPHCIDGKGVELTLDSRIDLAVYRAFTAAEYVSAARIRRRIMYYHMEAFKKVDIIVTPTTGITAPKISASSLKYGESDLEVSGYLLRFIQSANLLGFPAITVPVGHDKEGLPIGLHLMGRPWGEATVFRAASVVEELCLRSRNRPSAFCDILGRCGQ</sequence>
<dbReference type="InterPro" id="IPR023631">
    <property type="entry name" value="Amidase_dom"/>
</dbReference>
<dbReference type="Pfam" id="PF01425">
    <property type="entry name" value="Amidase"/>
    <property type="match status" value="1"/>
</dbReference>
<proteinExistence type="predicted"/>
<dbReference type="InterPro" id="IPR000120">
    <property type="entry name" value="Amidase"/>
</dbReference>
<dbReference type="SUPFAM" id="SSF75304">
    <property type="entry name" value="Amidase signature (AS) enzymes"/>
    <property type="match status" value="1"/>
</dbReference>
<keyword evidence="3" id="KW-1185">Reference proteome</keyword>